<comment type="cofactor">
    <cofactor evidence="10">
        <name>Zn(2+)</name>
        <dbReference type="ChEBI" id="CHEBI:29105"/>
    </cofactor>
</comment>
<feature type="domain" description="FTP" evidence="13">
    <location>
        <begin position="80"/>
        <end position="112"/>
    </location>
</feature>
<keyword evidence="7 10" id="KW-0482">Metalloprotease</keyword>
<evidence type="ECO:0000256" key="9">
    <source>
        <dbReference type="PIRSR" id="PIRSR623612-1"/>
    </source>
</evidence>
<evidence type="ECO:0000256" key="5">
    <source>
        <dbReference type="ARBA" id="ARBA00022801"/>
    </source>
</evidence>
<dbReference type="GO" id="GO:0006508">
    <property type="term" value="P:proteolysis"/>
    <property type="evidence" value="ECO:0007669"/>
    <property type="project" value="UniProtKB-KW"/>
</dbReference>
<keyword evidence="6 10" id="KW-0862">Zinc</keyword>
<dbReference type="InterPro" id="IPR011096">
    <property type="entry name" value="FTP_domain"/>
</dbReference>
<evidence type="ECO:0000313" key="14">
    <source>
        <dbReference type="EMBL" id="PWY55140.1"/>
    </source>
</evidence>
<evidence type="ECO:0000256" key="7">
    <source>
        <dbReference type="ARBA" id="ARBA00023049"/>
    </source>
</evidence>
<sequence length="581" mass="63825">MRARKLPKLLQGFTLVICLSPLTIYAAQQKLLWGKVEDHASLLKNFHLKHNAPSSPDLQLPTNLSIQKNTINTLQLIGGNVDTSEVSHVRYNQYYDGLPVFGAQVIYHISSNANTTVTGLLVDDIVQDVPNIDSKISIAQAETIATAGNSVATRVNTKKIIYFDKNSSSKAILAYHISYVKKTSRGPSISSYIIDANKGTVLQEWDALPKSALGQGPGGVTFNNLPYRSGRYQFGNLETGTNALGKFDILFQNNTCSISNNLFRVINLKNQEAAQLPFELPISTASEIAYQLIPFVYACSSPNYANLTDDGFAPVNDGLSPINDVTYFVKQTFNMLTNQYKVPSPIGTQLPLRVYTHLADFDNAFACGPHCMQEGGIVGPQQLVFGNGQTRFSPLTEADVVAHELGHLVTDHFSTLIYFQQSGGINEAFSDITGMTVNNYLRTTLGFTWYWNGNDWTIGANISKTGKPLRYMNNPPLDGRSIDNAANFIPGMNVHYSSGVFNKAFYLLSTTPGWTISKAYRIILDANMHYWIPGTDFAYGACGVIQAAYNRGYPYQDVIIAFSRVGVTCLVGQSAIMATNN</sequence>
<dbReference type="InterPro" id="IPR001570">
    <property type="entry name" value="Peptidase_M4_C_domain"/>
</dbReference>
<dbReference type="PANTHER" id="PTHR33794">
    <property type="entry name" value="BACILLOLYSIN"/>
    <property type="match status" value="1"/>
</dbReference>
<evidence type="ECO:0000256" key="8">
    <source>
        <dbReference type="ARBA" id="ARBA00023145"/>
    </source>
</evidence>
<gene>
    <name evidence="14" type="ORF">DGG96_13240</name>
    <name evidence="15" type="ORF">ELY20_02985</name>
</gene>
<dbReference type="Proteomes" id="UP000287374">
    <property type="component" value="Unassembled WGS sequence"/>
</dbReference>
<dbReference type="Pfam" id="PF01447">
    <property type="entry name" value="Peptidase_M4"/>
    <property type="match status" value="1"/>
</dbReference>
<proteinExistence type="inferred from homology"/>
<evidence type="ECO:0000259" key="13">
    <source>
        <dbReference type="Pfam" id="PF07504"/>
    </source>
</evidence>
<evidence type="ECO:0000313" key="16">
    <source>
        <dbReference type="Proteomes" id="UP000247152"/>
    </source>
</evidence>
<dbReference type="Pfam" id="PF02868">
    <property type="entry name" value="Peptidase_M4_C"/>
    <property type="match status" value="1"/>
</dbReference>
<dbReference type="EMBL" id="RZGX01000003">
    <property type="protein sequence ID" value="RUR25437.1"/>
    <property type="molecule type" value="Genomic_DNA"/>
</dbReference>
<protein>
    <recommendedName>
        <fullName evidence="10">Neutral metalloproteinase</fullName>
        <ecNumber evidence="10">3.4.24.-</ecNumber>
    </recommendedName>
</protein>
<dbReference type="GO" id="GO:0005576">
    <property type="term" value="C:extracellular region"/>
    <property type="evidence" value="ECO:0007669"/>
    <property type="project" value="UniProtKB-SubCell"/>
</dbReference>
<keyword evidence="10" id="KW-0964">Secreted</keyword>
<dbReference type="EC" id="3.4.24.-" evidence="10"/>
<comment type="function">
    <text evidence="10">Extracellular zinc metalloprotease.</text>
</comment>
<keyword evidence="2 10" id="KW-0645">Protease</keyword>
<evidence type="ECO:0000313" key="15">
    <source>
        <dbReference type="EMBL" id="RUR25437.1"/>
    </source>
</evidence>
<organism evidence="14 16">
    <name type="scientific">Legionella qingyii</name>
    <dbReference type="NCBI Taxonomy" id="2184757"/>
    <lineage>
        <taxon>Bacteria</taxon>
        <taxon>Pseudomonadati</taxon>
        <taxon>Pseudomonadota</taxon>
        <taxon>Gammaproteobacteria</taxon>
        <taxon>Legionellales</taxon>
        <taxon>Legionellaceae</taxon>
        <taxon>Legionella</taxon>
    </lineage>
</organism>
<dbReference type="InterPro" id="IPR050728">
    <property type="entry name" value="Zinc_Metalloprotease_M4"/>
</dbReference>
<reference evidence="15 17" key="2">
    <citation type="submission" date="2018-12" db="EMBL/GenBank/DDBJ databases">
        <title>Legionella sp,whole genome shotgun sequence.</title>
        <authorList>
            <person name="Wu H."/>
        </authorList>
    </citation>
    <scope>NUCLEOTIDE SEQUENCE [LARGE SCALE GENOMIC DNA]</scope>
    <source>
        <strain evidence="17">km489</strain>
        <strain evidence="15">Km489</strain>
    </source>
</reference>
<evidence type="ECO:0000256" key="10">
    <source>
        <dbReference type="RuleBase" id="RU366073"/>
    </source>
</evidence>
<dbReference type="InterPro" id="IPR013856">
    <property type="entry name" value="Peptidase_M4_domain"/>
</dbReference>
<evidence type="ECO:0000259" key="11">
    <source>
        <dbReference type="Pfam" id="PF01447"/>
    </source>
</evidence>
<evidence type="ECO:0000256" key="6">
    <source>
        <dbReference type="ARBA" id="ARBA00022833"/>
    </source>
</evidence>
<dbReference type="Pfam" id="PF07504">
    <property type="entry name" value="FTP"/>
    <property type="match status" value="1"/>
</dbReference>
<dbReference type="OrthoDB" id="5378341at2"/>
<dbReference type="EMBL" id="QHJG01000021">
    <property type="protein sequence ID" value="PWY55140.1"/>
    <property type="molecule type" value="Genomic_DNA"/>
</dbReference>
<keyword evidence="17" id="KW-1185">Reference proteome</keyword>
<name>A0A317U452_9GAMM</name>
<dbReference type="InterPro" id="IPR027268">
    <property type="entry name" value="Peptidase_M4/M1_CTD_sf"/>
</dbReference>
<comment type="similarity">
    <text evidence="1 10">Belongs to the peptidase M4 family.</text>
</comment>
<feature type="domain" description="Peptidase M4 C-terminal" evidence="12">
    <location>
        <begin position="414"/>
        <end position="567"/>
    </location>
</feature>
<dbReference type="Gene3D" id="3.10.450.40">
    <property type="match status" value="1"/>
</dbReference>
<dbReference type="PANTHER" id="PTHR33794:SF1">
    <property type="entry name" value="BACILLOLYSIN"/>
    <property type="match status" value="1"/>
</dbReference>
<feature type="domain" description="Peptidase M4" evidence="11">
    <location>
        <begin position="252"/>
        <end position="410"/>
    </location>
</feature>
<dbReference type="GO" id="GO:0004222">
    <property type="term" value="F:metalloendopeptidase activity"/>
    <property type="evidence" value="ECO:0007669"/>
    <property type="project" value="UniProtKB-UniRule"/>
</dbReference>
<dbReference type="AlphaFoldDB" id="A0A317U452"/>
<keyword evidence="3" id="KW-0479">Metal-binding</keyword>
<feature type="active site" description="Proton donor" evidence="9">
    <location>
        <position position="495"/>
    </location>
</feature>
<reference evidence="14 16" key="1">
    <citation type="submission" date="2018-05" db="EMBL/GenBank/DDBJ databases">
        <title>Legionella qingyii sp.nov., whole genome shotgun sequence.</title>
        <authorList>
            <person name="Wu H."/>
            <person name="Zhu Q."/>
            <person name="Hu C."/>
        </authorList>
    </citation>
    <scope>NUCLEOTIDE SEQUENCE [LARGE SCALE GENOMIC DNA]</scope>
    <source>
        <strain evidence="14 16">HEB18</strain>
    </source>
</reference>
<dbReference type="RefSeq" id="WP_110143131.1">
    <property type="nucleotide sequence ID" value="NZ_QHJG01000021.1"/>
</dbReference>
<dbReference type="Gene3D" id="3.10.450.490">
    <property type="match status" value="1"/>
</dbReference>
<evidence type="ECO:0000256" key="2">
    <source>
        <dbReference type="ARBA" id="ARBA00022670"/>
    </source>
</evidence>
<evidence type="ECO:0000256" key="1">
    <source>
        <dbReference type="ARBA" id="ARBA00009388"/>
    </source>
</evidence>
<dbReference type="SUPFAM" id="SSF55486">
    <property type="entry name" value="Metalloproteases ('zincins'), catalytic domain"/>
    <property type="match status" value="1"/>
</dbReference>
<accession>A0A317U452</accession>
<keyword evidence="5 10" id="KW-0378">Hydrolase</keyword>
<dbReference type="Gene3D" id="1.10.390.10">
    <property type="entry name" value="Neutral Protease Domain 2"/>
    <property type="match status" value="1"/>
</dbReference>
<evidence type="ECO:0000313" key="17">
    <source>
        <dbReference type="Proteomes" id="UP000287374"/>
    </source>
</evidence>
<comment type="subcellular location">
    <subcellularLocation>
        <location evidence="10">Secreted</location>
    </subcellularLocation>
</comment>
<dbReference type="PRINTS" id="PR00730">
    <property type="entry name" value="THERMOLYSIN"/>
</dbReference>
<dbReference type="GO" id="GO:0046872">
    <property type="term" value="F:metal ion binding"/>
    <property type="evidence" value="ECO:0007669"/>
    <property type="project" value="UniProtKB-UniRule"/>
</dbReference>
<feature type="active site" evidence="9">
    <location>
        <position position="404"/>
    </location>
</feature>
<comment type="caution">
    <text evidence="14">The sequence shown here is derived from an EMBL/GenBank/DDBJ whole genome shotgun (WGS) entry which is preliminary data.</text>
</comment>
<dbReference type="InterPro" id="IPR023612">
    <property type="entry name" value="Peptidase_M4"/>
</dbReference>
<keyword evidence="4" id="KW-0732">Signal</keyword>
<dbReference type="CDD" id="cd09597">
    <property type="entry name" value="M4_TLP"/>
    <property type="match status" value="1"/>
</dbReference>
<dbReference type="Gene3D" id="3.10.170.10">
    <property type="match status" value="1"/>
</dbReference>
<keyword evidence="8" id="KW-0865">Zymogen</keyword>
<evidence type="ECO:0000256" key="4">
    <source>
        <dbReference type="ARBA" id="ARBA00022729"/>
    </source>
</evidence>
<dbReference type="Proteomes" id="UP000247152">
    <property type="component" value="Unassembled WGS sequence"/>
</dbReference>
<evidence type="ECO:0000259" key="12">
    <source>
        <dbReference type="Pfam" id="PF02868"/>
    </source>
</evidence>
<evidence type="ECO:0000256" key="3">
    <source>
        <dbReference type="ARBA" id="ARBA00022723"/>
    </source>
</evidence>